<dbReference type="Gene3D" id="3.40.50.620">
    <property type="entry name" value="HUPs"/>
    <property type="match status" value="1"/>
</dbReference>
<dbReference type="SUPFAM" id="SSF52402">
    <property type="entry name" value="Adenine nucleotide alpha hydrolases-like"/>
    <property type="match status" value="1"/>
</dbReference>
<gene>
    <name evidence="2" type="ORF">H4W30_007575</name>
</gene>
<name>A0ABR9LIJ8_9PSEU</name>
<sequence length="325" mass="36837">MTDEHLFELGSWAGDATRPGRHTISPAELVAGLSRRDRERRVRALVDQAHEIVDEALHTHFVAHELTASCLMWSGGNDSNVLAHLMRGRVSHAVHANTGIGIEATRQHVRDTCRQWKLPLIEKAPAEKDSYERFVLAHGFPGPGQHDRMFQRLKERTFDAVRRRFNTDPRRQRVLFLAGRRREESRRRGGNAVAGIAPLANWTKLDLNTYRAMHPDVPRNEVADLLHMSGECLCGSFAQRGELAHLRTFYPEVAAYLDDLGRRALANGVPPRRCEWGWGWNRTARSRTSGTASLSRLCGSCQRTGQFSFRQMPDRHATPSRRTPS</sequence>
<dbReference type="InterPro" id="IPR014729">
    <property type="entry name" value="Rossmann-like_a/b/a_fold"/>
</dbReference>
<evidence type="ECO:0000313" key="2">
    <source>
        <dbReference type="EMBL" id="MBE1580494.1"/>
    </source>
</evidence>
<dbReference type="RefSeq" id="WP_192747057.1">
    <property type="nucleotide sequence ID" value="NZ_JADBEJ010000007.1"/>
</dbReference>
<keyword evidence="3" id="KW-1185">Reference proteome</keyword>
<proteinExistence type="predicted"/>
<feature type="domain" description="Phosphoadenosine phosphosulphate reductase" evidence="1">
    <location>
        <begin position="71"/>
        <end position="214"/>
    </location>
</feature>
<organism evidence="2 3">
    <name type="scientific">Amycolatopsis roodepoortensis</name>
    <dbReference type="NCBI Taxonomy" id="700274"/>
    <lineage>
        <taxon>Bacteria</taxon>
        <taxon>Bacillati</taxon>
        <taxon>Actinomycetota</taxon>
        <taxon>Actinomycetes</taxon>
        <taxon>Pseudonocardiales</taxon>
        <taxon>Pseudonocardiaceae</taxon>
        <taxon>Amycolatopsis</taxon>
    </lineage>
</organism>
<evidence type="ECO:0000313" key="3">
    <source>
        <dbReference type="Proteomes" id="UP000656548"/>
    </source>
</evidence>
<dbReference type="EMBL" id="JADBEJ010000007">
    <property type="protein sequence ID" value="MBE1580494.1"/>
    <property type="molecule type" value="Genomic_DNA"/>
</dbReference>
<comment type="caution">
    <text evidence="2">The sequence shown here is derived from an EMBL/GenBank/DDBJ whole genome shotgun (WGS) entry which is preliminary data.</text>
</comment>
<dbReference type="Pfam" id="PF01507">
    <property type="entry name" value="PAPS_reduct"/>
    <property type="match status" value="1"/>
</dbReference>
<protein>
    <submittedName>
        <fullName evidence="2">3'-phosphoadenosine 5'-phosphosulfate sulfotransferase (PAPS reductase)/FAD synthetase</fullName>
    </submittedName>
</protein>
<accession>A0ABR9LIJ8</accession>
<dbReference type="InterPro" id="IPR002500">
    <property type="entry name" value="PAPS_reduct_dom"/>
</dbReference>
<dbReference type="Proteomes" id="UP000656548">
    <property type="component" value="Unassembled WGS sequence"/>
</dbReference>
<evidence type="ECO:0000259" key="1">
    <source>
        <dbReference type="Pfam" id="PF01507"/>
    </source>
</evidence>
<reference evidence="2 3" key="1">
    <citation type="submission" date="2020-10" db="EMBL/GenBank/DDBJ databases">
        <title>Sequencing the genomes of 1000 actinobacteria strains.</title>
        <authorList>
            <person name="Klenk H.-P."/>
        </authorList>
    </citation>
    <scope>NUCLEOTIDE SEQUENCE [LARGE SCALE GENOMIC DNA]</scope>
    <source>
        <strain evidence="2 3">DSM 46661</strain>
    </source>
</reference>